<dbReference type="EMBL" id="JADGJQ010000050">
    <property type="protein sequence ID" value="KAJ3175625.1"/>
    <property type="molecule type" value="Genomic_DNA"/>
</dbReference>
<sequence length="95" mass="9908">MLVDGVVVAVKPDKDDAIAIKEDDCARFVEDGNKVEEAKPAVSVGDGGIGTIFGTEAVAVDSAGALPAWVAWTDADVSFTTNVEKIWLVSTEEPS</sequence>
<dbReference type="AlphaFoldDB" id="A0AAD5TGG9"/>
<keyword evidence="2" id="KW-1185">Reference proteome</keyword>
<accession>A0AAD5TGG9</accession>
<proteinExistence type="predicted"/>
<name>A0AAD5TGG9_9FUNG</name>
<dbReference type="Proteomes" id="UP001212152">
    <property type="component" value="Unassembled WGS sequence"/>
</dbReference>
<evidence type="ECO:0000313" key="1">
    <source>
        <dbReference type="EMBL" id="KAJ3175625.1"/>
    </source>
</evidence>
<organism evidence="1 2">
    <name type="scientific">Geranomyces variabilis</name>
    <dbReference type="NCBI Taxonomy" id="109894"/>
    <lineage>
        <taxon>Eukaryota</taxon>
        <taxon>Fungi</taxon>
        <taxon>Fungi incertae sedis</taxon>
        <taxon>Chytridiomycota</taxon>
        <taxon>Chytridiomycota incertae sedis</taxon>
        <taxon>Chytridiomycetes</taxon>
        <taxon>Spizellomycetales</taxon>
        <taxon>Powellomycetaceae</taxon>
        <taxon>Geranomyces</taxon>
    </lineage>
</organism>
<reference evidence="1" key="1">
    <citation type="submission" date="2020-05" db="EMBL/GenBank/DDBJ databases">
        <title>Phylogenomic resolution of chytrid fungi.</title>
        <authorList>
            <person name="Stajich J.E."/>
            <person name="Amses K."/>
            <person name="Simmons R."/>
            <person name="Seto K."/>
            <person name="Myers J."/>
            <person name="Bonds A."/>
            <person name="Quandt C.A."/>
            <person name="Barry K."/>
            <person name="Liu P."/>
            <person name="Grigoriev I."/>
            <person name="Longcore J.E."/>
            <person name="James T.Y."/>
        </authorList>
    </citation>
    <scope>NUCLEOTIDE SEQUENCE</scope>
    <source>
        <strain evidence="1">JEL0379</strain>
    </source>
</reference>
<gene>
    <name evidence="1" type="ORF">HDU87_006123</name>
</gene>
<evidence type="ECO:0000313" key="2">
    <source>
        <dbReference type="Proteomes" id="UP001212152"/>
    </source>
</evidence>
<comment type="caution">
    <text evidence="1">The sequence shown here is derived from an EMBL/GenBank/DDBJ whole genome shotgun (WGS) entry which is preliminary data.</text>
</comment>
<protein>
    <submittedName>
        <fullName evidence="1">Uncharacterized protein</fullName>
    </submittedName>
</protein>